<evidence type="ECO:0000256" key="1">
    <source>
        <dbReference type="SAM" id="MobiDB-lite"/>
    </source>
</evidence>
<dbReference type="EMBL" id="JADWDJ010000008">
    <property type="protein sequence ID" value="KAG5276696.1"/>
    <property type="molecule type" value="Genomic_DNA"/>
</dbReference>
<proteinExistence type="predicted"/>
<organism evidence="2 3">
    <name type="scientific">Alosa alosa</name>
    <name type="common">allis shad</name>
    <dbReference type="NCBI Taxonomy" id="278164"/>
    <lineage>
        <taxon>Eukaryota</taxon>
        <taxon>Metazoa</taxon>
        <taxon>Chordata</taxon>
        <taxon>Craniata</taxon>
        <taxon>Vertebrata</taxon>
        <taxon>Euteleostomi</taxon>
        <taxon>Actinopterygii</taxon>
        <taxon>Neopterygii</taxon>
        <taxon>Teleostei</taxon>
        <taxon>Clupei</taxon>
        <taxon>Clupeiformes</taxon>
        <taxon>Clupeoidei</taxon>
        <taxon>Clupeidae</taxon>
        <taxon>Alosa</taxon>
    </lineage>
</organism>
<reference evidence="2" key="1">
    <citation type="submission" date="2020-10" db="EMBL/GenBank/DDBJ databases">
        <title>Chromosome-scale genome assembly of the Allis shad, Alosa alosa.</title>
        <authorList>
            <person name="Margot Z."/>
            <person name="Christophe K."/>
            <person name="Cabau C."/>
            <person name="Louis A."/>
            <person name="Berthelot C."/>
            <person name="Parey E."/>
            <person name="Roest Crollius H."/>
            <person name="Montfort J."/>
            <person name="Robinson-Rechavi M."/>
            <person name="Bucao C."/>
            <person name="Bouchez O."/>
            <person name="Gislard M."/>
            <person name="Lluch J."/>
            <person name="Milhes M."/>
            <person name="Lampietro C."/>
            <person name="Lopez Roques C."/>
            <person name="Donnadieu C."/>
            <person name="Braasch I."/>
            <person name="Desvignes T."/>
            <person name="Postlethwait J."/>
            <person name="Bobe J."/>
            <person name="Guiguen Y."/>
        </authorList>
    </citation>
    <scope>NUCLEOTIDE SEQUENCE</scope>
    <source>
        <strain evidence="2">M-15738</strain>
        <tissue evidence="2">Blood</tissue>
    </source>
</reference>
<feature type="compositionally biased region" description="Basic and acidic residues" evidence="1">
    <location>
        <begin position="1"/>
        <end position="25"/>
    </location>
</feature>
<keyword evidence="3" id="KW-1185">Reference proteome</keyword>
<comment type="caution">
    <text evidence="2">The sequence shown here is derived from an EMBL/GenBank/DDBJ whole genome shotgun (WGS) entry which is preliminary data.</text>
</comment>
<evidence type="ECO:0000313" key="3">
    <source>
        <dbReference type="Proteomes" id="UP000823561"/>
    </source>
</evidence>
<dbReference type="AlphaFoldDB" id="A0AAV6GSZ8"/>
<feature type="region of interest" description="Disordered" evidence="1">
    <location>
        <begin position="1"/>
        <end position="30"/>
    </location>
</feature>
<protein>
    <submittedName>
        <fullName evidence="2">Uncharacterized protein</fullName>
    </submittedName>
</protein>
<accession>A0AAV6GSZ8</accession>
<name>A0AAV6GSZ8_9TELE</name>
<sequence length="142" mass="16685">MTDKDRKQVPKSEQESDAHDIDFGQRRPGLLDQHCPVNERKVVPIGSPTRNENDLFLDLIMLQKMVADKESDANCWSRVLETVEQSQREKTEAQLCLLARQKRYLKEHGLNNEVIQMQMDHIRLKFEQKQDLIRSYGKHIQS</sequence>
<evidence type="ECO:0000313" key="2">
    <source>
        <dbReference type="EMBL" id="KAG5276696.1"/>
    </source>
</evidence>
<dbReference type="Proteomes" id="UP000823561">
    <property type="component" value="Chromosome 8"/>
</dbReference>
<gene>
    <name evidence="2" type="ORF">AALO_G00108680</name>
</gene>